<dbReference type="Pfam" id="PF14430">
    <property type="entry name" value="Imm1"/>
    <property type="match status" value="1"/>
</dbReference>
<gene>
    <name evidence="1" type="ORF">GCM10009663_21620</name>
</gene>
<dbReference type="InterPro" id="IPR025680">
    <property type="entry name" value="DddI"/>
</dbReference>
<accession>A0ABN1TG28</accession>
<keyword evidence="2" id="KW-1185">Reference proteome</keyword>
<protein>
    <recommendedName>
        <fullName evidence="3">Immunity protein Imm1</fullName>
    </recommendedName>
</protein>
<proteinExistence type="predicted"/>
<organism evidence="1 2">
    <name type="scientific">Kitasatospora arboriphila</name>
    <dbReference type="NCBI Taxonomy" id="258052"/>
    <lineage>
        <taxon>Bacteria</taxon>
        <taxon>Bacillati</taxon>
        <taxon>Actinomycetota</taxon>
        <taxon>Actinomycetes</taxon>
        <taxon>Kitasatosporales</taxon>
        <taxon>Streptomycetaceae</taxon>
        <taxon>Kitasatospora</taxon>
    </lineage>
</organism>
<dbReference type="EMBL" id="BAAALD010000015">
    <property type="protein sequence ID" value="GAA1079147.1"/>
    <property type="molecule type" value="Genomic_DNA"/>
</dbReference>
<sequence>MTTRDGEGDETLRGTEAVFTEEHLEEHSGAPVLLDSAEAVDAMVDALIAGGPLRNTAHLISLDRPLLPSGRPDHEFLVGVRAGGQVGILSYSTGDEGALIPAGEATTPVATYMVVTYPREFLEPTEVPIGLVRQAVKEFVLSGGRRPTCLEWREEPY</sequence>
<dbReference type="RefSeq" id="WP_344623308.1">
    <property type="nucleotide sequence ID" value="NZ_BAAALD010000015.1"/>
</dbReference>
<evidence type="ECO:0000313" key="1">
    <source>
        <dbReference type="EMBL" id="GAA1079147.1"/>
    </source>
</evidence>
<dbReference type="Proteomes" id="UP001499987">
    <property type="component" value="Unassembled WGS sequence"/>
</dbReference>
<name>A0ABN1TG28_9ACTN</name>
<reference evidence="1 2" key="1">
    <citation type="journal article" date="2019" name="Int. J. Syst. Evol. Microbiol.">
        <title>The Global Catalogue of Microorganisms (GCM) 10K type strain sequencing project: providing services to taxonomists for standard genome sequencing and annotation.</title>
        <authorList>
            <consortium name="The Broad Institute Genomics Platform"/>
            <consortium name="The Broad Institute Genome Sequencing Center for Infectious Disease"/>
            <person name="Wu L."/>
            <person name="Ma J."/>
        </authorList>
    </citation>
    <scope>NUCLEOTIDE SEQUENCE [LARGE SCALE GENOMIC DNA]</scope>
    <source>
        <strain evidence="1 2">JCM 13002</strain>
    </source>
</reference>
<comment type="caution">
    <text evidence="1">The sequence shown here is derived from an EMBL/GenBank/DDBJ whole genome shotgun (WGS) entry which is preliminary data.</text>
</comment>
<evidence type="ECO:0000313" key="2">
    <source>
        <dbReference type="Proteomes" id="UP001499987"/>
    </source>
</evidence>
<evidence type="ECO:0008006" key="3">
    <source>
        <dbReference type="Google" id="ProtNLM"/>
    </source>
</evidence>